<comment type="caution">
    <text evidence="3">The sequence shown here is derived from an EMBL/GenBank/DDBJ whole genome shotgun (WGS) entry which is preliminary data.</text>
</comment>
<protein>
    <recommendedName>
        <fullName evidence="2">Sialate O-acetylesterase domain-containing protein</fullName>
    </recommendedName>
</protein>
<keyword evidence="1" id="KW-0378">Hydrolase</keyword>
<evidence type="ECO:0000259" key="2">
    <source>
        <dbReference type="Pfam" id="PF03629"/>
    </source>
</evidence>
<feature type="domain" description="Sialate O-acetylesterase" evidence="2">
    <location>
        <begin position="3"/>
        <end position="232"/>
    </location>
</feature>
<dbReference type="AlphaFoldDB" id="A0A6I1MH16"/>
<evidence type="ECO:0000313" key="4">
    <source>
        <dbReference type="Proteomes" id="UP000430345"/>
    </source>
</evidence>
<dbReference type="RefSeq" id="WP_152887497.1">
    <property type="nucleotide sequence ID" value="NZ_WHJC01000016.1"/>
</dbReference>
<evidence type="ECO:0000256" key="1">
    <source>
        <dbReference type="ARBA" id="ARBA00022801"/>
    </source>
</evidence>
<dbReference type="EMBL" id="WHJC01000016">
    <property type="protein sequence ID" value="MPQ42665.1"/>
    <property type="molecule type" value="Genomic_DNA"/>
</dbReference>
<dbReference type="Proteomes" id="UP000430345">
    <property type="component" value="Unassembled WGS sequence"/>
</dbReference>
<name>A0A6I1MH16_9CLOT</name>
<dbReference type="OrthoDB" id="2574457at2"/>
<keyword evidence="4" id="KW-1185">Reference proteome</keyword>
<organism evidence="3 4">
    <name type="scientific">Clostridium tarantellae</name>
    <dbReference type="NCBI Taxonomy" id="39493"/>
    <lineage>
        <taxon>Bacteria</taxon>
        <taxon>Bacillati</taxon>
        <taxon>Bacillota</taxon>
        <taxon>Clostridia</taxon>
        <taxon>Eubacteriales</taxon>
        <taxon>Clostridiaceae</taxon>
        <taxon>Clostridium</taxon>
    </lineage>
</organism>
<proteinExistence type="predicted"/>
<dbReference type="Gene3D" id="3.40.50.1110">
    <property type="entry name" value="SGNH hydrolase"/>
    <property type="match status" value="1"/>
</dbReference>
<dbReference type="InterPro" id="IPR036514">
    <property type="entry name" value="SGNH_hydro_sf"/>
</dbReference>
<gene>
    <name evidence="3" type="ORF">GBZ86_02700</name>
</gene>
<dbReference type="PANTHER" id="PTHR31988:SF19">
    <property type="entry name" value="9-O-ACETYL-N-ACETYLNEURAMINIC ACID DEACETYLASE-RELATED"/>
    <property type="match status" value="1"/>
</dbReference>
<dbReference type="Pfam" id="PF03629">
    <property type="entry name" value="SASA"/>
    <property type="match status" value="1"/>
</dbReference>
<evidence type="ECO:0000313" key="3">
    <source>
        <dbReference type="EMBL" id="MPQ42665.1"/>
    </source>
</evidence>
<sequence length="263" mass="30319">MLDVILLIGQSNAKGCGNPEKSVLPNKNNYEYLKSITGEAVIPMGVTLQISDGCGTIAPAFSNRWNELTGNDICFIHYAVDGSRIKNWNHDKFFLLNEAIEKFNKGIERLSKDFEINKKYAIWIQGESDGKYGTDPIYYRDRLIDISKNLNDRCEIEKMFVSLIGYWEGSDDNLRRCENIAAMQERTCEKNENLCLASKLALTFKERELTIDEVHYSQEALNQLGRDIADNMFYYYRTGVKPTLQDMIDMTRAKEYIKNLEEL</sequence>
<dbReference type="PANTHER" id="PTHR31988">
    <property type="entry name" value="ESTERASE, PUTATIVE (DUF303)-RELATED"/>
    <property type="match status" value="1"/>
</dbReference>
<dbReference type="InterPro" id="IPR052940">
    <property type="entry name" value="Carb_Esterase_6"/>
</dbReference>
<reference evidence="3 4" key="1">
    <citation type="submission" date="2019-10" db="EMBL/GenBank/DDBJ databases">
        <title>The Genome Sequence of Clostridium tarantellae Isolated from Fish Brain.</title>
        <authorList>
            <person name="Bano L."/>
            <person name="Kiel M."/>
            <person name="Sales G."/>
            <person name="Doxey A.C."/>
            <person name="Mansfield M.J."/>
            <person name="Schiavone M."/>
            <person name="Rossetto O."/>
            <person name="Pirazzini M."/>
            <person name="Dobrindt U."/>
            <person name="Montecucco C."/>
        </authorList>
    </citation>
    <scope>NUCLEOTIDE SEQUENCE [LARGE SCALE GENOMIC DNA]</scope>
    <source>
        <strain evidence="3 4">DSM 3997</strain>
    </source>
</reference>
<dbReference type="SUPFAM" id="SSF52266">
    <property type="entry name" value="SGNH hydrolase"/>
    <property type="match status" value="1"/>
</dbReference>
<accession>A0A6I1MH16</accession>
<dbReference type="GO" id="GO:0016787">
    <property type="term" value="F:hydrolase activity"/>
    <property type="evidence" value="ECO:0007669"/>
    <property type="project" value="UniProtKB-KW"/>
</dbReference>
<dbReference type="InterPro" id="IPR005181">
    <property type="entry name" value="SASA"/>
</dbReference>